<dbReference type="OrthoDB" id="14794at2157"/>
<accession>G0ED48</accession>
<gene>
    <name evidence="2" type="ordered locus">Pyrfu_1873</name>
</gene>
<protein>
    <recommendedName>
        <fullName evidence="1">MJ1316 RNA cyclic group end recognition domain-containing protein</fullName>
    </recommendedName>
</protein>
<dbReference type="KEGG" id="pfm:Pyrfu_1873"/>
<dbReference type="STRING" id="694429.Pyrfu_1873"/>
<proteinExistence type="predicted"/>
<feature type="domain" description="MJ1316 RNA cyclic group end recognition" evidence="1">
    <location>
        <begin position="24"/>
        <end position="80"/>
    </location>
</feature>
<dbReference type="InterPro" id="IPR040459">
    <property type="entry name" value="MJ1316"/>
</dbReference>
<evidence type="ECO:0000313" key="3">
    <source>
        <dbReference type="Proteomes" id="UP000001037"/>
    </source>
</evidence>
<name>G0ED48_PYRF1</name>
<sequence length="100" mass="11316">MGRRRGRIYEVVSRVFALREQYPDARIVIVDRVSPTGLRKIPVSRVTRVKKDHMVLDDGSVIPLHRVVMVEAGDAVLWRRGGDVDASEEPVDDSKGESQY</sequence>
<dbReference type="AlphaFoldDB" id="G0ED48"/>
<keyword evidence="3" id="KW-1185">Reference proteome</keyword>
<dbReference type="EMBL" id="CP002838">
    <property type="protein sequence ID" value="AEM39726.1"/>
    <property type="molecule type" value="Genomic_DNA"/>
</dbReference>
<evidence type="ECO:0000313" key="2">
    <source>
        <dbReference type="EMBL" id="AEM39726.1"/>
    </source>
</evidence>
<reference evidence="2 3" key="1">
    <citation type="journal article" date="2011" name="Stand. Genomic Sci.">
        <title>Complete genome sequence of the hyperthermophilic chemolithoautotroph Pyrolobus fumarii type strain (1A).</title>
        <authorList>
            <person name="Anderson I."/>
            <person name="Goker M."/>
            <person name="Nolan M."/>
            <person name="Lucas S."/>
            <person name="Hammon N."/>
            <person name="Deshpande S."/>
            <person name="Cheng J.F."/>
            <person name="Tapia R."/>
            <person name="Han C."/>
            <person name="Goodwin L."/>
            <person name="Pitluck S."/>
            <person name="Huntemann M."/>
            <person name="Liolios K."/>
            <person name="Ivanova N."/>
            <person name="Pagani I."/>
            <person name="Mavromatis K."/>
            <person name="Ovchinikova G."/>
            <person name="Pati A."/>
            <person name="Chen A."/>
            <person name="Palaniappan K."/>
            <person name="Land M."/>
            <person name="Hauser L."/>
            <person name="Brambilla E.M."/>
            <person name="Huber H."/>
            <person name="Yasawong M."/>
            <person name="Rohde M."/>
            <person name="Spring S."/>
            <person name="Abt B."/>
            <person name="Sikorski J."/>
            <person name="Wirth R."/>
            <person name="Detter J.C."/>
            <person name="Woyke T."/>
            <person name="Bristow J."/>
            <person name="Eisen J.A."/>
            <person name="Markowitz V."/>
            <person name="Hugenholtz P."/>
            <person name="Kyrpides N.C."/>
            <person name="Klenk H.P."/>
            <person name="Lapidus A."/>
        </authorList>
    </citation>
    <scope>NUCLEOTIDE SEQUENCE [LARGE SCALE GENOMIC DNA]</scope>
    <source>
        <strain evidence="3">DSM 11204 / 1A</strain>
    </source>
</reference>
<dbReference type="Pfam" id="PF04457">
    <property type="entry name" value="MJ1316"/>
    <property type="match status" value="1"/>
</dbReference>
<dbReference type="HOGENOM" id="CLU_2340117_0_0_2"/>
<dbReference type="GeneID" id="32176532"/>
<dbReference type="Proteomes" id="UP000001037">
    <property type="component" value="Chromosome"/>
</dbReference>
<evidence type="ECO:0000259" key="1">
    <source>
        <dbReference type="Pfam" id="PF04457"/>
    </source>
</evidence>
<dbReference type="RefSeq" id="WP_014027403.1">
    <property type="nucleotide sequence ID" value="NC_015931.1"/>
</dbReference>
<organism evidence="2 3">
    <name type="scientific">Pyrolobus fumarii (strain DSM 11204 / 1A)</name>
    <dbReference type="NCBI Taxonomy" id="694429"/>
    <lineage>
        <taxon>Archaea</taxon>
        <taxon>Thermoproteota</taxon>
        <taxon>Thermoprotei</taxon>
        <taxon>Desulfurococcales</taxon>
        <taxon>Pyrodictiaceae</taxon>
        <taxon>Pyrolobus</taxon>
    </lineage>
</organism>
<dbReference type="eggNOG" id="arCOG01302">
    <property type="taxonomic scope" value="Archaea"/>
</dbReference>
<dbReference type="InParanoid" id="G0ED48"/>